<dbReference type="AlphaFoldDB" id="A0A6G7ENU9"/>
<keyword evidence="5 9" id="KW-0028">Amino-acid biosynthesis</keyword>
<reference evidence="11" key="1">
    <citation type="journal article" date="2020" name="Antimicrob. Agents Chemother.">
        <title>The novel macrolide resistance genes mef(D), msr(F) and msr(H) are present on resistance islands in Macrococcus canis, Macrococcus caseolyticus and Staphylococcus aureus.</title>
        <authorList>
            <person name="Schwendener S."/>
            <person name="Dona V."/>
            <person name="Perreten V."/>
        </authorList>
    </citation>
    <scope>NUCLEOTIDE SEQUENCE</scope>
    <source>
        <strain evidence="11">SD607</strain>
    </source>
</reference>
<evidence type="ECO:0000256" key="5">
    <source>
        <dbReference type="ARBA" id="ARBA00022605"/>
    </source>
</evidence>
<comment type="pathway">
    <text evidence="2 9">Amino-acid biosynthesis; L-tryptophan biosynthesis; L-tryptophan from chorismate: step 3/5.</text>
</comment>
<evidence type="ECO:0000313" key="11">
    <source>
        <dbReference type="EMBL" id="QHW12405.1"/>
    </source>
</evidence>
<dbReference type="GO" id="GO:0000162">
    <property type="term" value="P:L-tryptophan biosynthetic process"/>
    <property type="evidence" value="ECO:0007669"/>
    <property type="project" value="UniProtKB-UniRule"/>
</dbReference>
<evidence type="ECO:0000256" key="2">
    <source>
        <dbReference type="ARBA" id="ARBA00004664"/>
    </source>
</evidence>
<dbReference type="PANTHER" id="PTHR42894">
    <property type="entry name" value="N-(5'-PHOSPHORIBOSYL)ANTHRANILATE ISOMERASE"/>
    <property type="match status" value="1"/>
</dbReference>
<dbReference type="InterPro" id="IPR013785">
    <property type="entry name" value="Aldolase_TIM"/>
</dbReference>
<evidence type="ECO:0000256" key="7">
    <source>
        <dbReference type="ARBA" id="ARBA00023141"/>
    </source>
</evidence>
<dbReference type="SUPFAM" id="SSF51366">
    <property type="entry name" value="Ribulose-phoshate binding barrel"/>
    <property type="match status" value="1"/>
</dbReference>
<accession>A0A6G7ENU9</accession>
<comment type="catalytic activity">
    <reaction evidence="1 9">
        <text>N-(5-phospho-beta-D-ribosyl)anthranilate = 1-(2-carboxyphenylamino)-1-deoxy-D-ribulose 5-phosphate</text>
        <dbReference type="Rhea" id="RHEA:21540"/>
        <dbReference type="ChEBI" id="CHEBI:18277"/>
        <dbReference type="ChEBI" id="CHEBI:58613"/>
        <dbReference type="EC" id="5.3.1.24"/>
    </reaction>
</comment>
<dbReference type="EMBL" id="MN728682">
    <property type="protein sequence ID" value="QHW12405.1"/>
    <property type="molecule type" value="Genomic_DNA"/>
</dbReference>
<evidence type="ECO:0000256" key="9">
    <source>
        <dbReference type="HAMAP-Rule" id="MF_00135"/>
    </source>
</evidence>
<dbReference type="Gene3D" id="3.20.20.70">
    <property type="entry name" value="Aldolase class I"/>
    <property type="match status" value="1"/>
</dbReference>
<name>A0A6G7ENU9_9STAP</name>
<evidence type="ECO:0000259" key="10">
    <source>
        <dbReference type="Pfam" id="PF00697"/>
    </source>
</evidence>
<keyword evidence="6 9" id="KW-0822">Tryptophan biosynthesis</keyword>
<evidence type="ECO:0000256" key="3">
    <source>
        <dbReference type="ARBA" id="ARBA00012572"/>
    </source>
</evidence>
<dbReference type="CDD" id="cd00405">
    <property type="entry name" value="PRAI"/>
    <property type="match status" value="1"/>
</dbReference>
<dbReference type="PANTHER" id="PTHR42894:SF1">
    <property type="entry name" value="N-(5'-PHOSPHORIBOSYL)ANTHRANILATE ISOMERASE"/>
    <property type="match status" value="1"/>
</dbReference>
<feature type="domain" description="N-(5'phosphoribosyl) anthranilate isomerase (PRAI)" evidence="10">
    <location>
        <begin position="4"/>
        <end position="200"/>
    </location>
</feature>
<dbReference type="InterPro" id="IPR044643">
    <property type="entry name" value="TrpF_fam"/>
</dbReference>
<evidence type="ECO:0000256" key="6">
    <source>
        <dbReference type="ARBA" id="ARBA00022822"/>
    </source>
</evidence>
<evidence type="ECO:0000256" key="8">
    <source>
        <dbReference type="ARBA" id="ARBA00023235"/>
    </source>
</evidence>
<dbReference type="RefSeq" id="WP_164941537.1">
    <property type="nucleotide sequence ID" value="NZ_CP047361.1"/>
</dbReference>
<sequence length="205" mass="22873">MYIKCCGIQSKEALETCDMYHADAIGFIHYPKSRRHVTLTQLEELMATAISADSVAVLVNPTLSLIQDVLNTGIDVIQLHGDESVEYIKTIKQHFNGIRLFKALPATEHIGQIIAAYKQCDIERFIIDTPSKQYGGTGQSFDWELLNQIHGDVDYLIAGGMTLNKIQTLNRKGYHNEGYDISSGIETDGQKDIQKIKTLLTTLKG</sequence>
<evidence type="ECO:0000256" key="1">
    <source>
        <dbReference type="ARBA" id="ARBA00001164"/>
    </source>
</evidence>
<proteinExistence type="inferred from homology"/>
<keyword evidence="7 9" id="KW-0057">Aromatic amino acid biosynthesis</keyword>
<organism evidence="11">
    <name type="scientific">Macrococcoides canis</name>
    <dbReference type="NCBI Taxonomy" id="1855823"/>
    <lineage>
        <taxon>Bacteria</taxon>
        <taxon>Bacillati</taxon>
        <taxon>Bacillota</taxon>
        <taxon>Bacilli</taxon>
        <taxon>Bacillales</taxon>
        <taxon>Staphylococcaceae</taxon>
        <taxon>Macrococcoides</taxon>
    </lineage>
</organism>
<dbReference type="NCBIfam" id="NF010563">
    <property type="entry name" value="PRK13958.1"/>
    <property type="match status" value="1"/>
</dbReference>
<evidence type="ECO:0000256" key="4">
    <source>
        <dbReference type="ARBA" id="ARBA00022272"/>
    </source>
</evidence>
<dbReference type="HAMAP" id="MF_00135">
    <property type="entry name" value="PRAI"/>
    <property type="match status" value="1"/>
</dbReference>
<dbReference type="UniPathway" id="UPA00035">
    <property type="reaction ID" value="UER00042"/>
</dbReference>
<dbReference type="Pfam" id="PF00697">
    <property type="entry name" value="PRAI"/>
    <property type="match status" value="1"/>
</dbReference>
<dbReference type="InterPro" id="IPR001240">
    <property type="entry name" value="PRAI_dom"/>
</dbReference>
<gene>
    <name evidence="9 11" type="primary">trpF</name>
    <name evidence="11" type="ORF">SD607_00053</name>
</gene>
<dbReference type="EC" id="5.3.1.24" evidence="3 9"/>
<dbReference type="GO" id="GO:0004640">
    <property type="term" value="F:phosphoribosylanthranilate isomerase activity"/>
    <property type="evidence" value="ECO:0007669"/>
    <property type="project" value="UniProtKB-UniRule"/>
</dbReference>
<dbReference type="InterPro" id="IPR011060">
    <property type="entry name" value="RibuloseP-bd_barrel"/>
</dbReference>
<keyword evidence="8 9" id="KW-0413">Isomerase</keyword>
<protein>
    <recommendedName>
        <fullName evidence="4 9">N-(5'-phosphoribosyl)anthranilate isomerase</fullName>
        <shortName evidence="9">PRAI</shortName>
        <ecNumber evidence="3 9">5.3.1.24</ecNumber>
    </recommendedName>
</protein>
<comment type="similarity">
    <text evidence="9">Belongs to the TrpF family.</text>
</comment>